<evidence type="ECO:0000259" key="2">
    <source>
        <dbReference type="PROSITE" id="PS51736"/>
    </source>
</evidence>
<dbReference type="PANTHER" id="PTHR30461:SF23">
    <property type="entry name" value="DNA RECOMBINASE-RELATED"/>
    <property type="match status" value="1"/>
</dbReference>
<keyword evidence="5" id="KW-1185">Reference proteome</keyword>
<dbReference type="RefSeq" id="WP_073111669.1">
    <property type="nucleotide sequence ID" value="NZ_FQZY01000047.1"/>
</dbReference>
<dbReference type="InterPro" id="IPR038109">
    <property type="entry name" value="DNA_bind_recomb_sf"/>
</dbReference>
<dbReference type="OrthoDB" id="9769353at2"/>
<dbReference type="PANTHER" id="PTHR30461">
    <property type="entry name" value="DNA-INVERTASE FROM LAMBDOID PROPHAGE"/>
    <property type="match status" value="1"/>
</dbReference>
<feature type="domain" description="Resolvase/invertase-type recombinase catalytic" evidence="2">
    <location>
        <begin position="68"/>
        <end position="218"/>
    </location>
</feature>
<accession>A0A1M6S7P2</accession>
<protein>
    <submittedName>
        <fullName evidence="4">Site-specific DNA recombinase</fullName>
    </submittedName>
</protein>
<dbReference type="PROSITE" id="PS51737">
    <property type="entry name" value="RECOMBINASE_DNA_BIND"/>
    <property type="match status" value="1"/>
</dbReference>
<dbReference type="Gene3D" id="3.90.1750.20">
    <property type="entry name" value="Putative Large Serine Recombinase, Chain B, Domain 2"/>
    <property type="match status" value="1"/>
</dbReference>
<evidence type="ECO:0000256" key="1">
    <source>
        <dbReference type="SAM" id="MobiDB-lite"/>
    </source>
</evidence>
<feature type="domain" description="Recombinase" evidence="3">
    <location>
        <begin position="227"/>
        <end position="352"/>
    </location>
</feature>
<evidence type="ECO:0000259" key="3">
    <source>
        <dbReference type="PROSITE" id="PS51737"/>
    </source>
</evidence>
<dbReference type="InterPro" id="IPR036162">
    <property type="entry name" value="Resolvase-like_N_sf"/>
</dbReference>
<dbReference type="CDD" id="cd00338">
    <property type="entry name" value="Ser_Recombinase"/>
    <property type="match status" value="1"/>
</dbReference>
<dbReference type="Gene3D" id="3.40.50.1390">
    <property type="entry name" value="Resolvase, N-terminal catalytic domain"/>
    <property type="match status" value="1"/>
</dbReference>
<dbReference type="InterPro" id="IPR006119">
    <property type="entry name" value="Resolv_N"/>
</dbReference>
<dbReference type="InterPro" id="IPR011109">
    <property type="entry name" value="DNA_bind_recombinase_dom"/>
</dbReference>
<evidence type="ECO:0000313" key="4">
    <source>
        <dbReference type="EMBL" id="SHK40735.1"/>
    </source>
</evidence>
<dbReference type="AlphaFoldDB" id="A0A1M6S7P2"/>
<dbReference type="InterPro" id="IPR050639">
    <property type="entry name" value="SSR_resolvase"/>
</dbReference>
<proteinExistence type="predicted"/>
<feature type="compositionally biased region" description="Polar residues" evidence="1">
    <location>
        <begin position="499"/>
        <end position="535"/>
    </location>
</feature>
<sequence>MKPTLAKSCPYTETDSIAFTSDPSLAGSSALGQPLPTSGSGLPQVDIIPATRRHLQNGDQFLNQDGLRVAAYCRVSTEEESQEGSYAAQKKYYTSLICEKSSWRLAGIYADEGKSGTTRRKRIQFNLMLQDAKAGKMDYIITKSISRFARNTADALDCIHELQRLHPPVGIYFERENIDSLNSNCEMFLTFYCSMAQEESRSISENIKWSIQKNFRSGKPQINLRRMLGYDQCRDGNWAINEEQAGTVRYIYDRFLEGISANAIARELTRRSCPTVNGGLWRADTIFKILRNEKYAGDLIMQKTYTESFLTHKSVRNNGEYEKYILTDHHPAIIDRNTWNRVQAFLMQKQRAKCGGTDPILSDGTAPNINSRGRGPVPSPFAGIICARCGSPMRRMSYHTGSPMQDNSNGKVPASYAVWKCPNSTEKCGSDQSGRTCPAAPAAEISMKHAFMEMLYDIKKDILLHREDSEIVRLFRQVQTQEAISAAPVLASALGSVPEPSSSSAQGNASVQSMAPSPGNASVQSMAPSPGNASALSMAPSPGNASALGMAPAPDSRSQPQILQVKQHLLDLQILDLRKEYELALHQGISPVSENLLAQLELKTTLRKKLADGCGCTQDPKKSFQDFLNAVTALPEPDEAALPGSDFSHYIIRSFMNKKILDGDQLHYETTFGVRLTSFGNLRSAQSFFACFR</sequence>
<dbReference type="GO" id="GO:0003677">
    <property type="term" value="F:DNA binding"/>
    <property type="evidence" value="ECO:0007669"/>
    <property type="project" value="InterPro"/>
</dbReference>
<dbReference type="SUPFAM" id="SSF53041">
    <property type="entry name" value="Resolvase-like"/>
    <property type="match status" value="1"/>
</dbReference>
<name>A0A1M6S7P2_9FIRM</name>
<dbReference type="Proteomes" id="UP000184301">
    <property type="component" value="Unassembled WGS sequence"/>
</dbReference>
<evidence type="ECO:0000313" key="5">
    <source>
        <dbReference type="Proteomes" id="UP000184301"/>
    </source>
</evidence>
<dbReference type="PROSITE" id="PS51736">
    <property type="entry name" value="RECOMBINASES_3"/>
    <property type="match status" value="1"/>
</dbReference>
<organism evidence="4 5">
    <name type="scientific">Hespellia stercorisuis DSM 15480</name>
    <dbReference type="NCBI Taxonomy" id="1121950"/>
    <lineage>
        <taxon>Bacteria</taxon>
        <taxon>Bacillati</taxon>
        <taxon>Bacillota</taxon>
        <taxon>Clostridia</taxon>
        <taxon>Lachnospirales</taxon>
        <taxon>Lachnospiraceae</taxon>
        <taxon>Hespellia</taxon>
    </lineage>
</organism>
<dbReference type="EMBL" id="FQZY01000047">
    <property type="protein sequence ID" value="SHK40735.1"/>
    <property type="molecule type" value="Genomic_DNA"/>
</dbReference>
<dbReference type="Pfam" id="PF00239">
    <property type="entry name" value="Resolvase"/>
    <property type="match status" value="1"/>
</dbReference>
<gene>
    <name evidence="4" type="ORF">SAMN02745243_02872</name>
</gene>
<dbReference type="SMART" id="SM00857">
    <property type="entry name" value="Resolvase"/>
    <property type="match status" value="1"/>
</dbReference>
<reference evidence="4 5" key="1">
    <citation type="submission" date="2016-11" db="EMBL/GenBank/DDBJ databases">
        <authorList>
            <person name="Jaros S."/>
            <person name="Januszkiewicz K."/>
            <person name="Wedrychowicz H."/>
        </authorList>
    </citation>
    <scope>NUCLEOTIDE SEQUENCE [LARGE SCALE GENOMIC DNA]</scope>
    <source>
        <strain evidence="4 5">DSM 15480</strain>
    </source>
</reference>
<dbReference type="Pfam" id="PF07508">
    <property type="entry name" value="Recombinase"/>
    <property type="match status" value="1"/>
</dbReference>
<dbReference type="GO" id="GO:0000150">
    <property type="term" value="F:DNA strand exchange activity"/>
    <property type="evidence" value="ECO:0007669"/>
    <property type="project" value="InterPro"/>
</dbReference>
<feature type="region of interest" description="Disordered" evidence="1">
    <location>
        <begin position="495"/>
        <end position="560"/>
    </location>
</feature>
<dbReference type="STRING" id="1121950.SAMN02745243_02872"/>